<dbReference type="EMBL" id="GHES01027465">
    <property type="protein sequence ID" value="MPA58024.1"/>
    <property type="molecule type" value="Transcribed_RNA"/>
</dbReference>
<dbReference type="AlphaFoldDB" id="A0A5B7ANS8"/>
<reference evidence="2" key="1">
    <citation type="submission" date="2019-08" db="EMBL/GenBank/DDBJ databases">
        <title>Reference gene set and small RNA set construction with multiple tissues from Davidia involucrata Baill.</title>
        <authorList>
            <person name="Yang H."/>
            <person name="Zhou C."/>
            <person name="Li G."/>
            <person name="Wang J."/>
            <person name="Gao P."/>
            <person name="Wang M."/>
            <person name="Wang R."/>
            <person name="Zhao Y."/>
        </authorList>
    </citation>
    <scope>NUCLEOTIDE SEQUENCE</scope>
    <source>
        <tissue evidence="2">Mixed with DoveR01_LX</tissue>
    </source>
</reference>
<protein>
    <recommendedName>
        <fullName evidence="1">Serine aminopeptidase S33 domain-containing protein</fullName>
    </recommendedName>
</protein>
<dbReference type="InterPro" id="IPR029058">
    <property type="entry name" value="AB_hydrolase_fold"/>
</dbReference>
<dbReference type="FunFam" id="3.40.50.1820:FF:000170">
    <property type="entry name" value="Alpha/beta-Hydrolases superfamily protein"/>
    <property type="match status" value="1"/>
</dbReference>
<name>A0A5B7ANS8_DAVIN</name>
<organism evidence="2">
    <name type="scientific">Davidia involucrata</name>
    <name type="common">Dove tree</name>
    <dbReference type="NCBI Taxonomy" id="16924"/>
    <lineage>
        <taxon>Eukaryota</taxon>
        <taxon>Viridiplantae</taxon>
        <taxon>Streptophyta</taxon>
        <taxon>Embryophyta</taxon>
        <taxon>Tracheophyta</taxon>
        <taxon>Spermatophyta</taxon>
        <taxon>Magnoliopsida</taxon>
        <taxon>eudicotyledons</taxon>
        <taxon>Gunneridae</taxon>
        <taxon>Pentapetalae</taxon>
        <taxon>asterids</taxon>
        <taxon>Cornales</taxon>
        <taxon>Nyssaceae</taxon>
        <taxon>Davidia</taxon>
    </lineage>
</organism>
<dbReference type="InterPro" id="IPR022742">
    <property type="entry name" value="Hydrolase_4"/>
</dbReference>
<proteinExistence type="predicted"/>
<accession>A0A5B7ANS8</accession>
<dbReference type="Gene3D" id="3.40.50.1820">
    <property type="entry name" value="alpha/beta hydrolase"/>
    <property type="match status" value="1"/>
</dbReference>
<dbReference type="SUPFAM" id="SSF53474">
    <property type="entry name" value="alpha/beta-Hydrolases"/>
    <property type="match status" value="1"/>
</dbReference>
<gene>
    <name evidence="2" type="ORF">Din_027465</name>
</gene>
<feature type="domain" description="Serine aminopeptidase S33" evidence="1">
    <location>
        <begin position="89"/>
        <end position="196"/>
    </location>
</feature>
<dbReference type="Pfam" id="PF12146">
    <property type="entry name" value="Hydrolase_4"/>
    <property type="match status" value="1"/>
</dbReference>
<dbReference type="GO" id="GO:0005829">
    <property type="term" value="C:cytosol"/>
    <property type="evidence" value="ECO:0007669"/>
    <property type="project" value="TreeGrafter"/>
</dbReference>
<dbReference type="PANTHER" id="PTHR42886:SF53">
    <property type="entry name" value="ALPHA_BETA-HYDROLASES SUPERFAMILY PROTEIN"/>
    <property type="match status" value="1"/>
</dbReference>
<sequence>MGILLYNFHSLLSNSFITKKPPSFDCRRPLLHQVLFIHSRNRIIKRTLKMAQPSSTHDQNPIMQQQKIIIANSYGEKLVGILHETGSTEIVILCHGFRSSKKNNTMVNLAVALENEGISAFRFDFAGNGESEGSFQFGNYWGEAEDLHAVIKHFSGANRVISAILGHSKGGSVVLLYASKYHDTCAVVNVSGRYKLERGIDNILGKDFLERIKKDGFIDVKNREGQVNFHVTEESLMDRLNTNMHEACLLIDKTCRVLTVHGSADEVIPVEDALEFSKIIPNHKLHIVEGADHGYTSYQAELISSVLPFIKEDRQQGA</sequence>
<evidence type="ECO:0000313" key="2">
    <source>
        <dbReference type="EMBL" id="MPA58024.1"/>
    </source>
</evidence>
<evidence type="ECO:0000259" key="1">
    <source>
        <dbReference type="Pfam" id="PF12146"/>
    </source>
</evidence>
<dbReference type="PANTHER" id="PTHR42886">
    <property type="entry name" value="RE40534P-RELATED"/>
    <property type="match status" value="1"/>
</dbReference>